<evidence type="ECO:0000256" key="1">
    <source>
        <dbReference type="ARBA" id="ARBA00022679"/>
    </source>
</evidence>
<dbReference type="AlphaFoldDB" id="B1WQC1"/>
<dbReference type="InterPro" id="IPR050832">
    <property type="entry name" value="Bact_Acetyltransf"/>
</dbReference>
<feature type="domain" description="N-acetyltransferase" evidence="3">
    <location>
        <begin position="5"/>
        <end position="168"/>
    </location>
</feature>
<proteinExistence type="predicted"/>
<dbReference type="RefSeq" id="WP_009545936.1">
    <property type="nucleotide sequence ID" value="NC_010546.1"/>
</dbReference>
<dbReference type="PANTHER" id="PTHR43877">
    <property type="entry name" value="AMINOALKYLPHOSPHONATE N-ACETYLTRANSFERASE-RELATED-RELATED"/>
    <property type="match status" value="1"/>
</dbReference>
<evidence type="ECO:0000259" key="3">
    <source>
        <dbReference type="PROSITE" id="PS51186"/>
    </source>
</evidence>
<organism evidence="4 5">
    <name type="scientific">Crocosphaera subtropica (strain ATCC 51142 / BH68)</name>
    <name type="common">Cyanothece sp. (strain ATCC 51142)</name>
    <dbReference type="NCBI Taxonomy" id="43989"/>
    <lineage>
        <taxon>Bacteria</taxon>
        <taxon>Bacillati</taxon>
        <taxon>Cyanobacteriota</taxon>
        <taxon>Cyanophyceae</taxon>
        <taxon>Oscillatoriophycideae</taxon>
        <taxon>Chroococcales</taxon>
        <taxon>Aphanothecaceae</taxon>
        <taxon>Crocosphaera</taxon>
        <taxon>Crocosphaera subtropica</taxon>
    </lineage>
</organism>
<dbReference type="STRING" id="43989.cce_0692"/>
<dbReference type="CDD" id="cd04301">
    <property type="entry name" value="NAT_SF"/>
    <property type="match status" value="1"/>
</dbReference>
<evidence type="ECO:0000313" key="5">
    <source>
        <dbReference type="Proteomes" id="UP000001203"/>
    </source>
</evidence>
<dbReference type="InterPro" id="IPR016181">
    <property type="entry name" value="Acyl_CoA_acyltransferase"/>
</dbReference>
<protein>
    <recommendedName>
        <fullName evidence="3">N-acetyltransferase domain-containing protein</fullName>
    </recommendedName>
</protein>
<dbReference type="SUPFAM" id="SSF55729">
    <property type="entry name" value="Acyl-CoA N-acyltransferases (Nat)"/>
    <property type="match status" value="1"/>
</dbReference>
<evidence type="ECO:0000313" key="4">
    <source>
        <dbReference type="EMBL" id="ACB50043.1"/>
    </source>
</evidence>
<dbReference type="GO" id="GO:0016747">
    <property type="term" value="F:acyltransferase activity, transferring groups other than amino-acyl groups"/>
    <property type="evidence" value="ECO:0007669"/>
    <property type="project" value="InterPro"/>
</dbReference>
<accession>B1WQC1</accession>
<dbReference type="PANTHER" id="PTHR43877:SF1">
    <property type="entry name" value="ACETYLTRANSFERASE"/>
    <property type="match status" value="1"/>
</dbReference>
<reference evidence="4 5" key="1">
    <citation type="journal article" date="2008" name="Proc. Natl. Acad. Sci. U.S.A.">
        <title>The genome of Cyanothece 51142, a unicellular diazotrophic cyanobacterium important in the marine nitrogen cycle.</title>
        <authorList>
            <person name="Welsh E.A."/>
            <person name="Liberton M."/>
            <person name="Stoeckel J."/>
            <person name="Loh T."/>
            <person name="Elvitigala T."/>
            <person name="Wang C."/>
            <person name="Wollam A."/>
            <person name="Fulton R.S."/>
            <person name="Clifton S.W."/>
            <person name="Jacobs J.M."/>
            <person name="Aurora R."/>
            <person name="Ghosh B.K."/>
            <person name="Sherman L.A."/>
            <person name="Smith R.D."/>
            <person name="Wilson R.K."/>
            <person name="Pakrasi H.B."/>
        </authorList>
    </citation>
    <scope>NUCLEOTIDE SEQUENCE [LARGE SCALE GENOMIC DNA]</scope>
    <source>
        <strain evidence="5">ATCC 51142 / BH68</strain>
    </source>
</reference>
<dbReference type="OrthoDB" id="424368at2"/>
<sequence>MSTDFSIRVASLEDKEVVTQLLKASYPVLMKSRYSEEHLSNILPIMTKANPFLLSSGTFYLAETKDKSVIGCGGWTKEKPGSSEIETGLGHIRHFATHPQWTRKSIGRKIYQRCEKEAKMAQIKCFECFSSLNAEGFYRALGFKSVKNIDIILVNHLKIEAVWMRRYI</sequence>
<keyword evidence="1" id="KW-0808">Transferase</keyword>
<dbReference type="Gene3D" id="3.40.630.30">
    <property type="match status" value="1"/>
</dbReference>
<dbReference type="InterPro" id="IPR000182">
    <property type="entry name" value="GNAT_dom"/>
</dbReference>
<dbReference type="PROSITE" id="PS51186">
    <property type="entry name" value="GNAT"/>
    <property type="match status" value="1"/>
</dbReference>
<keyword evidence="2" id="KW-0012">Acyltransferase</keyword>
<dbReference type="eggNOG" id="COG1246">
    <property type="taxonomic scope" value="Bacteria"/>
</dbReference>
<evidence type="ECO:0000256" key="2">
    <source>
        <dbReference type="ARBA" id="ARBA00023315"/>
    </source>
</evidence>
<dbReference type="Proteomes" id="UP000001203">
    <property type="component" value="Chromosome circular"/>
</dbReference>
<gene>
    <name evidence="4" type="ordered locus">cce_0692</name>
</gene>
<dbReference type="HOGENOM" id="CLU_087351_1_1_3"/>
<keyword evidence="5" id="KW-1185">Reference proteome</keyword>
<name>B1WQC1_CROS5</name>
<dbReference type="Pfam" id="PF13508">
    <property type="entry name" value="Acetyltransf_7"/>
    <property type="match status" value="1"/>
</dbReference>
<dbReference type="KEGG" id="cyt:cce_0692"/>
<dbReference type="EMBL" id="CP000806">
    <property type="protein sequence ID" value="ACB50043.1"/>
    <property type="molecule type" value="Genomic_DNA"/>
</dbReference>